<dbReference type="InterPro" id="IPR032675">
    <property type="entry name" value="LRR_dom_sf"/>
</dbReference>
<organism evidence="1 2">
    <name type="scientific">Rhodocollybia butyracea</name>
    <dbReference type="NCBI Taxonomy" id="206335"/>
    <lineage>
        <taxon>Eukaryota</taxon>
        <taxon>Fungi</taxon>
        <taxon>Dikarya</taxon>
        <taxon>Basidiomycota</taxon>
        <taxon>Agaricomycotina</taxon>
        <taxon>Agaricomycetes</taxon>
        <taxon>Agaricomycetidae</taxon>
        <taxon>Agaricales</taxon>
        <taxon>Marasmiineae</taxon>
        <taxon>Omphalotaceae</taxon>
        <taxon>Rhodocollybia</taxon>
    </lineage>
</organism>
<evidence type="ECO:0008006" key="3">
    <source>
        <dbReference type="Google" id="ProtNLM"/>
    </source>
</evidence>
<comment type="caution">
    <text evidence="1">The sequence shown here is derived from an EMBL/GenBank/DDBJ whole genome shotgun (WGS) entry which is preliminary data.</text>
</comment>
<reference evidence="1" key="1">
    <citation type="submission" date="2020-11" db="EMBL/GenBank/DDBJ databases">
        <authorList>
            <consortium name="DOE Joint Genome Institute"/>
            <person name="Ahrendt S."/>
            <person name="Riley R."/>
            <person name="Andreopoulos W."/>
            <person name="Labutti K."/>
            <person name="Pangilinan J."/>
            <person name="Ruiz-Duenas F.J."/>
            <person name="Barrasa J.M."/>
            <person name="Sanchez-Garcia M."/>
            <person name="Camarero S."/>
            <person name="Miyauchi S."/>
            <person name="Serrano A."/>
            <person name="Linde D."/>
            <person name="Babiker R."/>
            <person name="Drula E."/>
            <person name="Ayuso-Fernandez I."/>
            <person name="Pacheco R."/>
            <person name="Padilla G."/>
            <person name="Ferreira P."/>
            <person name="Barriuso J."/>
            <person name="Kellner H."/>
            <person name="Castanera R."/>
            <person name="Alfaro M."/>
            <person name="Ramirez L."/>
            <person name="Pisabarro A.G."/>
            <person name="Kuo A."/>
            <person name="Tritt A."/>
            <person name="Lipzen A."/>
            <person name="He G."/>
            <person name="Yan M."/>
            <person name="Ng V."/>
            <person name="Cullen D."/>
            <person name="Martin F."/>
            <person name="Rosso M.-N."/>
            <person name="Henrissat B."/>
            <person name="Hibbett D."/>
            <person name="Martinez A.T."/>
            <person name="Grigoriev I.V."/>
        </authorList>
    </citation>
    <scope>NUCLEOTIDE SEQUENCE</scope>
    <source>
        <strain evidence="1">AH 40177</strain>
    </source>
</reference>
<accession>A0A9P5Q4G7</accession>
<dbReference type="EMBL" id="JADNRY010000002">
    <property type="protein sequence ID" value="KAF9077931.1"/>
    <property type="molecule type" value="Genomic_DNA"/>
</dbReference>
<keyword evidence="2" id="KW-1185">Reference proteome</keyword>
<name>A0A9P5Q4G7_9AGAR</name>
<dbReference type="AlphaFoldDB" id="A0A9P5Q4G7"/>
<sequence>MSTHNGMISRDTPFPTEVLYEIFSNLPISILVVVACASQKFNAVAEHILYSSIYIKDTLSQSSPSPWRTKVCCESILKRVHLVGNIRGFHVRWMAEVQTPHRYSSHPPSLESLELRLGPANPANTAKDTSTPHVVERIISGCHFPQLVTCSFGADWSKGSPAYSDTLNKFLRSLPLLRHLKLPDHHTPLNIPLRAPCSVLLLWPIQYLAMAGDDYDMNQAIVLARLASTTLPLRSLDLSAMSVRPILLRNIATHLPTIETLKLRLALRHTLHYALSGIVSGPISPFYLSPTIVAGAPGSDMDQELGLCKEWSKSCPSLKKITFPSQAEWVIDSDGLWLATD</sequence>
<gene>
    <name evidence="1" type="ORF">BDP27DRAFT_1310446</name>
</gene>
<dbReference type="InterPro" id="IPR036047">
    <property type="entry name" value="F-box-like_dom_sf"/>
</dbReference>
<evidence type="ECO:0000313" key="1">
    <source>
        <dbReference type="EMBL" id="KAF9077931.1"/>
    </source>
</evidence>
<dbReference type="Gene3D" id="3.80.10.10">
    <property type="entry name" value="Ribonuclease Inhibitor"/>
    <property type="match status" value="1"/>
</dbReference>
<dbReference type="Proteomes" id="UP000772434">
    <property type="component" value="Unassembled WGS sequence"/>
</dbReference>
<proteinExistence type="predicted"/>
<evidence type="ECO:0000313" key="2">
    <source>
        <dbReference type="Proteomes" id="UP000772434"/>
    </source>
</evidence>
<protein>
    <recommendedName>
        <fullName evidence="3">F-box domain-containing protein</fullName>
    </recommendedName>
</protein>
<dbReference type="OrthoDB" id="3247499at2759"/>
<dbReference type="SUPFAM" id="SSF81383">
    <property type="entry name" value="F-box domain"/>
    <property type="match status" value="1"/>
</dbReference>